<keyword evidence="6" id="KW-1185">Reference proteome</keyword>
<dbReference type="InterPro" id="IPR023213">
    <property type="entry name" value="CAT-like_dom_sf"/>
</dbReference>
<dbReference type="PANTHER" id="PTHR31896">
    <property type="entry name" value="FAMILY REGULATORY PROTEIN, PUTATIVE (AFU_ORTHOLOGUE AFUA_3G14730)-RELATED"/>
    <property type="match status" value="1"/>
</dbReference>
<dbReference type="GeneID" id="54333702"/>
<organism evidence="5 6">
    <name type="scientific">Aspergillus tanneri</name>
    <dbReference type="NCBI Taxonomy" id="1220188"/>
    <lineage>
        <taxon>Eukaryota</taxon>
        <taxon>Fungi</taxon>
        <taxon>Dikarya</taxon>
        <taxon>Ascomycota</taxon>
        <taxon>Pezizomycotina</taxon>
        <taxon>Eurotiomycetes</taxon>
        <taxon>Eurotiomycetidae</taxon>
        <taxon>Eurotiales</taxon>
        <taxon>Aspergillaceae</taxon>
        <taxon>Aspergillus</taxon>
        <taxon>Aspergillus subgen. Circumdati</taxon>
    </lineage>
</organism>
<dbReference type="EMBL" id="SOSA01000720">
    <property type="protein sequence ID" value="THC89048.1"/>
    <property type="molecule type" value="Genomic_DNA"/>
</dbReference>
<proteinExistence type="predicted"/>
<dbReference type="PANTHER" id="PTHR31896:SF64">
    <property type="entry name" value="TRICHOTHECENE 3-O-ACETYLTRANSFERASE"/>
    <property type="match status" value="1"/>
</dbReference>
<dbReference type="STRING" id="1220188.A0A4S3J4T3"/>
<dbReference type="VEuPathDB" id="FungiDB:EYZ11_011505"/>
<evidence type="ECO:0000313" key="4">
    <source>
        <dbReference type="EMBL" id="KAA8642061.1"/>
    </source>
</evidence>
<dbReference type="AlphaFoldDB" id="A0A4S3J4T3"/>
<dbReference type="OrthoDB" id="1862401at2759"/>
<evidence type="ECO:0000313" key="6">
    <source>
        <dbReference type="Proteomes" id="UP000308092"/>
    </source>
</evidence>
<reference evidence="5 6" key="1">
    <citation type="submission" date="2019-03" db="EMBL/GenBank/DDBJ databases">
        <title>The genome sequence of a newly discovered highly antifungal drug resistant Aspergillus species, Aspergillus tanneri NIH 1004.</title>
        <authorList>
            <person name="Mounaud S."/>
            <person name="Singh I."/>
            <person name="Joardar V."/>
            <person name="Pakala S."/>
            <person name="Pakala S."/>
            <person name="Venepally P."/>
            <person name="Hoover J."/>
            <person name="Nierman W."/>
            <person name="Chung J."/>
            <person name="Losada L."/>
        </authorList>
    </citation>
    <scope>NUCLEOTIDE SEQUENCE [LARGE SCALE GENOMIC DNA]</scope>
    <source>
        <strain evidence="5 6">NIH1004</strain>
    </source>
</reference>
<reference evidence="4 7" key="2">
    <citation type="submission" date="2019-08" db="EMBL/GenBank/DDBJ databases">
        <title>The genome sequence of a newly discovered highly antifungal drug resistant Aspergillus species, Aspergillus tanneri NIH 1004.</title>
        <authorList>
            <person name="Mounaud S."/>
            <person name="Singh I."/>
            <person name="Joardar V."/>
            <person name="Pakala S."/>
            <person name="Pakala S."/>
            <person name="Venepally P."/>
            <person name="Chung J.K."/>
            <person name="Losada L."/>
            <person name="Nierman W.C."/>
        </authorList>
    </citation>
    <scope>NUCLEOTIDE SEQUENCE [LARGE SCALE GENOMIC DNA]</scope>
    <source>
        <strain evidence="4 7">NIH1004</strain>
    </source>
</reference>
<evidence type="ECO:0000259" key="3">
    <source>
        <dbReference type="Pfam" id="PF22664"/>
    </source>
</evidence>
<keyword evidence="1" id="KW-0808">Transferase</keyword>
<dbReference type="RefSeq" id="XP_033421423.1">
    <property type="nucleotide sequence ID" value="XM_033575568.1"/>
</dbReference>
<dbReference type="Pfam" id="PF22664">
    <property type="entry name" value="TRI-like_N"/>
    <property type="match status" value="1"/>
</dbReference>
<evidence type="ECO:0000313" key="5">
    <source>
        <dbReference type="EMBL" id="THC89048.1"/>
    </source>
</evidence>
<dbReference type="EMBL" id="QUQM01000008">
    <property type="protein sequence ID" value="KAA8642061.1"/>
    <property type="molecule type" value="Genomic_DNA"/>
</dbReference>
<sequence>MLENDRLDILGTQPTLHKLYTQICSVYPIPDPSSHGHIVGTLRNGLNRLGESFPWLAGIVINEGASEGVTGTFRIAPTAEIPLVIKDLRTDPSAPTIDSMREAKFPFTMFDESVIAPCMTLNLPGSSIGLVAETGPVFAVQVNFISGGLVLTFVGQHNVMDMAGQASIINWLSKACYNLAFSDEELFIGNMDKSKSVPLLDDSWEPGPELDVQMANLSPKSTSNNTTLLEEAPSISSWRYVEFAAASLQALKSLATQTKDPHCGFISTDDALCAFIWKCTSRARESRLEPGTLSTFARALDARQCLGIPSTYPGTLSNMAYSKSALQDLSQEPLGIIASQLRRQLDPKVRDLAYDTRALATFLNRCADKSKILITAAVDISSGMLLSSWAKVNLYDLDFNLGLGKPDVVRRPRCVPVESLIYIMPKSPNGDLAVALCLRDEDWERLNVDKDWKKYAVYIG</sequence>
<keyword evidence="2" id="KW-0012">Acyltransferase</keyword>
<gene>
    <name evidence="4" type="ORF">ATNIH1004_011001</name>
    <name evidence="5" type="ORF">EYZ11_011505</name>
</gene>
<protein>
    <recommendedName>
        <fullName evidence="3">Trichothecene 3-O-acetyltransferase-like N-terminal domain-containing protein</fullName>
    </recommendedName>
</protein>
<feature type="domain" description="Trichothecene 3-O-acetyltransferase-like N-terminal" evidence="3">
    <location>
        <begin position="19"/>
        <end position="176"/>
    </location>
</feature>
<dbReference type="InterPro" id="IPR051283">
    <property type="entry name" value="Sec_Metabolite_Acyltrans"/>
</dbReference>
<dbReference type="Proteomes" id="UP000308092">
    <property type="component" value="Unassembled WGS sequence"/>
</dbReference>
<dbReference type="Gene3D" id="3.30.559.10">
    <property type="entry name" value="Chloramphenicol acetyltransferase-like domain"/>
    <property type="match status" value="2"/>
</dbReference>
<dbReference type="GO" id="GO:0016746">
    <property type="term" value="F:acyltransferase activity"/>
    <property type="evidence" value="ECO:0007669"/>
    <property type="project" value="UniProtKB-KW"/>
</dbReference>
<dbReference type="InterPro" id="IPR054710">
    <property type="entry name" value="Tri101-like_N"/>
</dbReference>
<accession>A0A4S3J4T3</accession>
<comment type="caution">
    <text evidence="5">The sequence shown here is derived from an EMBL/GenBank/DDBJ whole genome shotgun (WGS) entry which is preliminary data.</text>
</comment>
<name>A0A4S3J4T3_9EURO</name>
<evidence type="ECO:0000256" key="2">
    <source>
        <dbReference type="ARBA" id="ARBA00023315"/>
    </source>
</evidence>
<evidence type="ECO:0000313" key="7">
    <source>
        <dbReference type="Proteomes" id="UP000324241"/>
    </source>
</evidence>
<evidence type="ECO:0000256" key="1">
    <source>
        <dbReference type="ARBA" id="ARBA00022679"/>
    </source>
</evidence>
<dbReference type="Proteomes" id="UP000324241">
    <property type="component" value="Unassembled WGS sequence"/>
</dbReference>